<dbReference type="Proteomes" id="UP001058458">
    <property type="component" value="Chromosome"/>
</dbReference>
<evidence type="ECO:0000313" key="1">
    <source>
        <dbReference type="EMBL" id="UOE75998.1"/>
    </source>
</evidence>
<reference evidence="1" key="1">
    <citation type="submission" date="2020-10" db="EMBL/GenBank/DDBJ databases">
        <authorList>
            <person name="Delgado J.A."/>
            <person name="Gonzalez J.M."/>
        </authorList>
    </citation>
    <scope>NUCLEOTIDE SEQUENCE</scope>
    <source>
        <strain evidence="1">23.6</strain>
    </source>
</reference>
<gene>
    <name evidence="1" type="ORF">IMI45_17280</name>
</gene>
<proteinExistence type="predicted"/>
<name>A0AB38QZ73_PARTM</name>
<accession>A0AB38QZ73</accession>
<evidence type="ECO:0000313" key="2">
    <source>
        <dbReference type="Proteomes" id="UP001058458"/>
    </source>
</evidence>
<protein>
    <submittedName>
        <fullName evidence="1">Uncharacterized protein</fullName>
    </submittedName>
</protein>
<dbReference type="AlphaFoldDB" id="A0AB38QZ73"/>
<sequence>MKKILLIPILLVLLILILFAIFYFSAGTSTDHKDLAQFEGYVVVKEIQKQDVYRVLLMLGKNRLHHDLPPIYRWHVAHC</sequence>
<dbReference type="EMBL" id="CP063414">
    <property type="protein sequence ID" value="UOE75998.1"/>
    <property type="molecule type" value="Genomic_DNA"/>
</dbReference>
<organism evidence="1 2">
    <name type="scientific">Parageobacillus thermoglucosidasius</name>
    <name type="common">Geobacillus thermoglucosidasius</name>
    <dbReference type="NCBI Taxonomy" id="1426"/>
    <lineage>
        <taxon>Bacteria</taxon>
        <taxon>Bacillati</taxon>
        <taxon>Bacillota</taxon>
        <taxon>Bacilli</taxon>
        <taxon>Bacillales</taxon>
        <taxon>Anoxybacillaceae</taxon>
        <taxon>Parageobacillus</taxon>
    </lineage>
</organism>
<dbReference type="RefSeq" id="WP_003248116.1">
    <property type="nucleotide sequence ID" value="NZ_BHZK01000001.1"/>
</dbReference>